<dbReference type="InterPro" id="IPR032675">
    <property type="entry name" value="LRR_dom_sf"/>
</dbReference>
<dbReference type="InterPro" id="IPR055414">
    <property type="entry name" value="LRR_R13L4/SHOC2-like"/>
</dbReference>
<keyword evidence="4" id="KW-0378">Hydrolase</keyword>
<dbReference type="InterPro" id="IPR036390">
    <property type="entry name" value="WH_DNA-bd_sf"/>
</dbReference>
<dbReference type="Pfam" id="PF20160">
    <property type="entry name" value="C-JID"/>
    <property type="match status" value="1"/>
</dbReference>
<evidence type="ECO:0000256" key="5">
    <source>
        <dbReference type="ARBA" id="ARBA00022821"/>
    </source>
</evidence>
<evidence type="ECO:0000256" key="3">
    <source>
        <dbReference type="ARBA" id="ARBA00022737"/>
    </source>
</evidence>
<dbReference type="InterPro" id="IPR002182">
    <property type="entry name" value="NB-ARC"/>
</dbReference>
<dbReference type="PANTHER" id="PTHR11017">
    <property type="entry name" value="LEUCINE-RICH REPEAT-CONTAINING PROTEIN"/>
    <property type="match status" value="1"/>
</dbReference>
<dbReference type="PANTHER" id="PTHR11017:SF411">
    <property type="entry name" value="ADP-RIBOSYL CYCLASE_CYCLIC ADP-RIBOSE HYDROLASE-RELATED"/>
    <property type="match status" value="1"/>
</dbReference>
<organism evidence="10 11">
    <name type="scientific">Cardamine amara subsp. amara</name>
    <dbReference type="NCBI Taxonomy" id="228776"/>
    <lineage>
        <taxon>Eukaryota</taxon>
        <taxon>Viridiplantae</taxon>
        <taxon>Streptophyta</taxon>
        <taxon>Embryophyta</taxon>
        <taxon>Tracheophyta</taxon>
        <taxon>Spermatophyta</taxon>
        <taxon>Magnoliopsida</taxon>
        <taxon>eudicotyledons</taxon>
        <taxon>Gunneridae</taxon>
        <taxon>Pentapetalae</taxon>
        <taxon>rosids</taxon>
        <taxon>malvids</taxon>
        <taxon>Brassicales</taxon>
        <taxon>Brassicaceae</taxon>
        <taxon>Cardamineae</taxon>
        <taxon>Cardamine</taxon>
    </lineage>
</organism>
<name>A0ABD0Z8K8_CARAN</name>
<dbReference type="GO" id="GO:0061809">
    <property type="term" value="F:NAD+ nucleosidase activity, cyclic ADP-ribose generating"/>
    <property type="evidence" value="ECO:0007669"/>
    <property type="project" value="UniProtKB-EC"/>
</dbReference>
<comment type="caution">
    <text evidence="10">The sequence shown here is derived from an EMBL/GenBank/DDBJ whole genome shotgun (WGS) entry which is preliminary data.</text>
</comment>
<protein>
    <recommendedName>
        <fullName evidence="1">ADP-ribosyl cyclase/cyclic ADP-ribose hydrolase</fullName>
        <ecNumber evidence="1">3.2.2.6</ecNumber>
    </recommendedName>
</protein>
<dbReference type="Gene3D" id="1.10.8.430">
    <property type="entry name" value="Helical domain of apoptotic protease-activating factors"/>
    <property type="match status" value="1"/>
</dbReference>
<dbReference type="EMBL" id="JBANAX010000861">
    <property type="protein sequence ID" value="KAL1191030.1"/>
    <property type="molecule type" value="Genomic_DNA"/>
</dbReference>
<keyword evidence="3" id="KW-0677">Repeat</keyword>
<keyword evidence="5" id="KW-0611">Plant defense</keyword>
<dbReference type="SUPFAM" id="SSF52200">
    <property type="entry name" value="Toll/Interleukin receptor TIR domain"/>
    <property type="match status" value="1"/>
</dbReference>
<dbReference type="Pfam" id="PF00560">
    <property type="entry name" value="LRR_1"/>
    <property type="match status" value="1"/>
</dbReference>
<dbReference type="SUPFAM" id="SSF52540">
    <property type="entry name" value="P-loop containing nucleoside triphosphate hydrolases"/>
    <property type="match status" value="1"/>
</dbReference>
<dbReference type="Proteomes" id="UP001558713">
    <property type="component" value="Unassembled WGS sequence"/>
</dbReference>
<reference evidence="10 11" key="1">
    <citation type="submission" date="2024-04" db="EMBL/GenBank/DDBJ databases">
        <title>Genome assembly C_amara_ONT_v2.</title>
        <authorList>
            <person name="Yant L."/>
            <person name="Moore C."/>
            <person name="Slenker M."/>
        </authorList>
    </citation>
    <scope>NUCLEOTIDE SEQUENCE [LARGE SCALE GENOMIC DNA]</scope>
    <source>
        <tissue evidence="10">Leaf</tissue>
    </source>
</reference>
<dbReference type="GO" id="GO:0006952">
    <property type="term" value="P:defense response"/>
    <property type="evidence" value="ECO:0007669"/>
    <property type="project" value="UniProtKB-KW"/>
</dbReference>
<evidence type="ECO:0000313" key="11">
    <source>
        <dbReference type="Proteomes" id="UP001558713"/>
    </source>
</evidence>
<dbReference type="SUPFAM" id="SSF52058">
    <property type="entry name" value="L domain-like"/>
    <property type="match status" value="2"/>
</dbReference>
<dbReference type="Gene3D" id="3.80.10.10">
    <property type="entry name" value="Ribonuclease Inhibitor"/>
    <property type="match status" value="4"/>
</dbReference>
<keyword evidence="11" id="KW-1185">Reference proteome</keyword>
<evidence type="ECO:0000259" key="9">
    <source>
        <dbReference type="PROSITE" id="PS50104"/>
    </source>
</evidence>
<dbReference type="SMART" id="SM00367">
    <property type="entry name" value="LRR_CC"/>
    <property type="match status" value="16"/>
</dbReference>
<dbReference type="InterPro" id="IPR042197">
    <property type="entry name" value="Apaf_helical"/>
</dbReference>
<dbReference type="GO" id="GO:0051707">
    <property type="term" value="P:response to other organism"/>
    <property type="evidence" value="ECO:0007669"/>
    <property type="project" value="UniProtKB-ARBA"/>
</dbReference>
<dbReference type="Pfam" id="PF23598">
    <property type="entry name" value="LRR_14"/>
    <property type="match status" value="3"/>
</dbReference>
<evidence type="ECO:0000256" key="6">
    <source>
        <dbReference type="ARBA" id="ARBA00023027"/>
    </source>
</evidence>
<evidence type="ECO:0000256" key="2">
    <source>
        <dbReference type="ARBA" id="ARBA00022614"/>
    </source>
</evidence>
<dbReference type="FunFam" id="1.10.8.430:FF:000002">
    <property type="entry name" value="Disease resistance protein (TIR-NBS-LRR class)"/>
    <property type="match status" value="1"/>
</dbReference>
<dbReference type="SUPFAM" id="SSF52047">
    <property type="entry name" value="RNI-like"/>
    <property type="match status" value="1"/>
</dbReference>
<dbReference type="FunFam" id="3.80.10.10:FF:000845">
    <property type="entry name" value="Disease resistance protein (TIR-NBS-LRR class)"/>
    <property type="match status" value="1"/>
</dbReference>
<dbReference type="Pfam" id="PF00931">
    <property type="entry name" value="NB-ARC"/>
    <property type="match status" value="1"/>
</dbReference>
<dbReference type="SUPFAM" id="SSF46785">
    <property type="entry name" value="Winged helix' DNA-binding domain"/>
    <property type="match status" value="1"/>
</dbReference>
<dbReference type="InterPro" id="IPR045344">
    <property type="entry name" value="C-JID"/>
</dbReference>
<dbReference type="InterPro" id="IPR000157">
    <property type="entry name" value="TIR_dom"/>
</dbReference>
<dbReference type="PRINTS" id="PR00364">
    <property type="entry name" value="DISEASERSIST"/>
</dbReference>
<dbReference type="InterPro" id="IPR035897">
    <property type="entry name" value="Toll_tir_struct_dom_sf"/>
</dbReference>
<evidence type="ECO:0000313" key="10">
    <source>
        <dbReference type="EMBL" id="KAL1191030.1"/>
    </source>
</evidence>
<evidence type="ECO:0000256" key="8">
    <source>
        <dbReference type="SAM" id="MobiDB-lite"/>
    </source>
</evidence>
<dbReference type="InterPro" id="IPR027417">
    <property type="entry name" value="P-loop_NTPase"/>
</dbReference>
<dbReference type="EC" id="3.2.2.6" evidence="1"/>
<keyword evidence="2" id="KW-0433">Leucine-rich repeat</keyword>
<sequence>MEEELQNGGSTTPTKEVEEEEVMVGPRGKRKRPLNSENPLPSAKRPLFTRLMNSSFSLFRKFIFQKDNKDITSFSLCSPSPPSSSLPQIWKHDVFPSFHGPDVRKNFLCHVLRVFRGMGINPFIDNDIERSKSIGPELVEAIRGSKIAIILLSKNYASSSWCLDELAEIMQCREVLGQIVMTIFYEVEPTDVRKQEGDFGKAFRRTCKGKTKEHIERWRKALEDVAKIAEEHSRNWVNEAAMIEKIATDVSNKLNNSTLSRDFDGLVGMRAHMERMGELLRLDLDEVRMIGIWGPPGIGKTTIARYLFNQVCSSFQHGTIMVNIKACYPTPCLDEYSAQLQLQNQMLSQVINHKGTMISHLGVAQERLKDKKVLLVLDDLDRLGQLNALAKETQWFGPGSRIIITTENLRVLNASGINHIYKVNFPSSDEAFQIFCMNTFGQKHPDDGFYELAWEVMAVAGKLPLGLKVLGSALRGMSKQEWERRLPRLKTRLNGEIESIIKFSYDALEDEEKYLFLYIACLFSFEVSHKVEELLAKQIEGVRQSIDVLAEKSLISVNLFGRIEMHTLLVKFGRETSREQFVHGRVKRQLLVGERDICEVLSGETTDSRRFIGIYLDLSKIEEELNISEKAIERMSDLQFVKIWSNHVRIGDDILESQKRLHSLLYHSQKIRSLHWESFQNICLPSNFIPDFLVELVMPHSRLQKLWEKSKSLGNLKWMNLNNSKNLRELPDLSTATNLQELILSKCSSLEELPSSIGKLTSLQILDLSGCSSLIELPSSIGKLTSLQLLDLSGCSSLIELPSSIGKLTSLQLLDLRGCSSLIELPSSIGKLTSLQLLDLRGCSSLIELPSSIGNATNLQKLDLSWCSSLEELSFSIGKLTSLQILDLSGCSSLIELPSSIGNATNLQKLDLSWCSSLEELPFSIGKLTSLQILDLSRCSSLIELPPSIRNATNLQKLNLSDCSRLVNLPSSIGNATNLEELDLSYCSNLVELTSINATNLRMLNLKNCSRLLELPPSIGSAKNLRKLNIGRCSSLVELPSSIGDITNLESLDLSYCSSLVELPSSVGDITNLETLDLSNCSSLVELPSSIGDITNLYRLDLSNCSSLVELPSSIGDITNLREFKLSNCSSLVELPSSVGDITNLETLDLSNCSSLVELPSSVGDITNLREFNLSNCSSLVELPSSIGNLQQLDWLSFCGCSKLEALPTNINLKSLNELDLTNCSQLKSFPEISTNIRDLILVGTAVKEVPLSIMSWSRLSEFHMSYFESLKEFPHALEIITELHLNEEDIQEVGPWVEGMSRLRDLRLKDCNNLVSLPQFSDSLSCIEADKCKSLERLDCSFNHPDIRLHFTNCFKLNQEARDLIMHTSSGGYAILPGTQVPACFDYRATAGGPLTIKLNESSLPTTMKLKACIVPVMDEEETGNDGADVSIKIMDKQNDLPVVCEPRYHVIDSLLIEHIYTFEFEAREVTSTELVFEFNTYDNKWKIGECGLYQILEVNEHDESFTDGIDG</sequence>
<dbReference type="InterPro" id="IPR058192">
    <property type="entry name" value="WHD_ROQ1-like"/>
</dbReference>
<gene>
    <name evidence="10" type="ORF">V5N11_018583</name>
</gene>
<dbReference type="Gene3D" id="3.40.50.10140">
    <property type="entry name" value="Toll/interleukin-1 receptor homology (TIR) domain"/>
    <property type="match status" value="1"/>
</dbReference>
<dbReference type="InterPro" id="IPR044974">
    <property type="entry name" value="Disease_R_plants"/>
</dbReference>
<dbReference type="SMART" id="SM00255">
    <property type="entry name" value="TIR"/>
    <property type="match status" value="1"/>
</dbReference>
<evidence type="ECO:0000256" key="7">
    <source>
        <dbReference type="ARBA" id="ARBA00047304"/>
    </source>
</evidence>
<dbReference type="InterPro" id="IPR001611">
    <property type="entry name" value="Leu-rich_rpt"/>
</dbReference>
<dbReference type="InterPro" id="IPR006553">
    <property type="entry name" value="Leu-rich_rpt_Cys-con_subtyp"/>
</dbReference>
<dbReference type="FunFam" id="3.80.10.10:FF:000386">
    <property type="entry name" value="Disease resistance protein RPS4"/>
    <property type="match status" value="1"/>
</dbReference>
<dbReference type="Gene3D" id="3.40.50.300">
    <property type="entry name" value="P-loop containing nucleotide triphosphate hydrolases"/>
    <property type="match status" value="1"/>
</dbReference>
<feature type="region of interest" description="Disordered" evidence="8">
    <location>
        <begin position="1"/>
        <end position="43"/>
    </location>
</feature>
<evidence type="ECO:0000256" key="1">
    <source>
        <dbReference type="ARBA" id="ARBA00011982"/>
    </source>
</evidence>
<proteinExistence type="predicted"/>
<keyword evidence="6" id="KW-0520">NAD</keyword>
<dbReference type="PROSITE" id="PS50104">
    <property type="entry name" value="TIR"/>
    <property type="match status" value="1"/>
</dbReference>
<evidence type="ECO:0000256" key="4">
    <source>
        <dbReference type="ARBA" id="ARBA00022801"/>
    </source>
</evidence>
<dbReference type="Pfam" id="PF01582">
    <property type="entry name" value="TIR"/>
    <property type="match status" value="1"/>
</dbReference>
<dbReference type="FunFam" id="3.40.50.300:FF:001002">
    <property type="entry name" value="Disease resistance protein (TIR-NBS-LRR class)"/>
    <property type="match status" value="1"/>
</dbReference>
<accession>A0ABD0Z8K8</accession>
<dbReference type="Pfam" id="PF23282">
    <property type="entry name" value="WHD_ROQ1"/>
    <property type="match status" value="1"/>
</dbReference>
<comment type="catalytic activity">
    <reaction evidence="7">
        <text>NAD(+) + H2O = ADP-D-ribose + nicotinamide + H(+)</text>
        <dbReference type="Rhea" id="RHEA:16301"/>
        <dbReference type="ChEBI" id="CHEBI:15377"/>
        <dbReference type="ChEBI" id="CHEBI:15378"/>
        <dbReference type="ChEBI" id="CHEBI:17154"/>
        <dbReference type="ChEBI" id="CHEBI:57540"/>
        <dbReference type="ChEBI" id="CHEBI:57967"/>
        <dbReference type="EC" id="3.2.2.6"/>
    </reaction>
    <physiologicalReaction direction="left-to-right" evidence="7">
        <dbReference type="Rhea" id="RHEA:16302"/>
    </physiologicalReaction>
</comment>
<dbReference type="FunFam" id="3.40.50.10140:FF:000007">
    <property type="entry name" value="Disease resistance protein (TIR-NBS-LRR class)"/>
    <property type="match status" value="1"/>
</dbReference>
<feature type="domain" description="TIR" evidence="9">
    <location>
        <begin position="90"/>
        <end position="254"/>
    </location>
</feature>